<name>A0A173WHW7_9FIRM</name>
<accession>A0A173WHW7</accession>
<dbReference type="AlphaFoldDB" id="A0A173WHW7"/>
<evidence type="ECO:0000313" key="2">
    <source>
        <dbReference type="Proteomes" id="UP000095395"/>
    </source>
</evidence>
<protein>
    <submittedName>
        <fullName evidence="1">Uncharacterized protein</fullName>
    </submittedName>
</protein>
<dbReference type="Proteomes" id="UP000095395">
    <property type="component" value="Unassembled WGS sequence"/>
</dbReference>
<sequence>MAQHCIKGKRIRRVCIPKEYDIDKIQIGIPVICDEAKKVGLIKNGDVVLPSGIFGAQCRRNAYGYSYADKSKPKERRYVSTNWVHPFGNTNASEVAVDIYRPCWPQVEVPPYGMELQLFKSKDGQLYVIVVLTDEIRANYLKEAVNILLEIYGVCYIFDGEIQLDYSSKRQRCNWEMLPPGEMPSRHIKKQLGERGEKTDTYDIFRLEYMEKYNSEKIVEGINGFKGYYAFIFSKCCVLESAIYGNATYIIPKENWEILSQKTKKELFYENKVIGKIDHTAKWKQNVSDKFRMLEVVLSK</sequence>
<proteinExistence type="predicted"/>
<gene>
    <name evidence="1" type="ORF">ERS852392_00189</name>
</gene>
<dbReference type="EMBL" id="CYYR01000001">
    <property type="protein sequence ID" value="CUN38067.1"/>
    <property type="molecule type" value="Genomic_DNA"/>
</dbReference>
<dbReference type="RefSeq" id="WP_055300877.1">
    <property type="nucleotide sequence ID" value="NZ_CAKZTK010000027.1"/>
</dbReference>
<organism evidence="1 2">
    <name type="scientific">Roseburia inulinivorans</name>
    <dbReference type="NCBI Taxonomy" id="360807"/>
    <lineage>
        <taxon>Bacteria</taxon>
        <taxon>Bacillati</taxon>
        <taxon>Bacillota</taxon>
        <taxon>Clostridia</taxon>
        <taxon>Lachnospirales</taxon>
        <taxon>Lachnospiraceae</taxon>
        <taxon>Roseburia</taxon>
    </lineage>
</organism>
<evidence type="ECO:0000313" key="1">
    <source>
        <dbReference type="EMBL" id="CUN38067.1"/>
    </source>
</evidence>
<reference evidence="1 2" key="1">
    <citation type="submission" date="2015-09" db="EMBL/GenBank/DDBJ databases">
        <authorList>
            <consortium name="Pathogen Informatics"/>
        </authorList>
    </citation>
    <scope>NUCLEOTIDE SEQUENCE [LARGE SCALE GENOMIC DNA]</scope>
    <source>
        <strain evidence="1 2">2789STDY5608835</strain>
    </source>
</reference>